<feature type="domain" description="Nucleoporin Nup153 N-terminal" evidence="5">
    <location>
        <begin position="1"/>
        <end position="82"/>
    </location>
</feature>
<dbReference type="Pfam" id="PF08604">
    <property type="entry name" value="Nup153"/>
    <property type="match status" value="1"/>
</dbReference>
<comment type="caution">
    <text evidence="6">The sequence shown here is derived from an EMBL/GenBank/DDBJ whole genome shotgun (WGS) entry which is preliminary data.</text>
</comment>
<keyword evidence="7" id="KW-1185">Reference proteome</keyword>
<gene>
    <name evidence="6" type="ORF">MONAX_5E030198</name>
</gene>
<dbReference type="Proteomes" id="UP000335636">
    <property type="component" value="Unassembled WGS sequence"/>
</dbReference>
<feature type="compositionally biased region" description="Polar residues" evidence="4">
    <location>
        <begin position="69"/>
        <end position="78"/>
    </location>
</feature>
<dbReference type="GO" id="GO:0005643">
    <property type="term" value="C:nuclear pore"/>
    <property type="evidence" value="ECO:0007669"/>
    <property type="project" value="TreeGrafter"/>
</dbReference>
<dbReference type="EMBL" id="CABDUW010004819">
    <property type="protein sequence ID" value="VTJ90645.1"/>
    <property type="molecule type" value="Genomic_DNA"/>
</dbReference>
<feature type="non-terminal residue" evidence="6">
    <location>
        <position position="1"/>
    </location>
</feature>
<dbReference type="GO" id="GO:0006606">
    <property type="term" value="P:protein import into nucleus"/>
    <property type="evidence" value="ECO:0007669"/>
    <property type="project" value="TreeGrafter"/>
</dbReference>
<feature type="compositionally biased region" description="Basic and acidic residues" evidence="4">
    <location>
        <begin position="58"/>
        <end position="67"/>
    </location>
</feature>
<evidence type="ECO:0000259" key="5">
    <source>
        <dbReference type="Pfam" id="PF08604"/>
    </source>
</evidence>
<dbReference type="GO" id="GO:0006405">
    <property type="term" value="P:RNA export from nucleus"/>
    <property type="evidence" value="ECO:0007669"/>
    <property type="project" value="TreeGrafter"/>
</dbReference>
<proteinExistence type="predicted"/>
<feature type="region of interest" description="Disordered" evidence="4">
    <location>
        <begin position="58"/>
        <end position="87"/>
    </location>
</feature>
<keyword evidence="3" id="KW-0539">Nucleus</keyword>
<keyword evidence="2" id="KW-0813">Transport</keyword>
<organism evidence="6 7">
    <name type="scientific">Marmota monax</name>
    <name type="common">Woodchuck</name>
    <dbReference type="NCBI Taxonomy" id="9995"/>
    <lineage>
        <taxon>Eukaryota</taxon>
        <taxon>Metazoa</taxon>
        <taxon>Chordata</taxon>
        <taxon>Craniata</taxon>
        <taxon>Vertebrata</taxon>
        <taxon>Euteleostomi</taxon>
        <taxon>Mammalia</taxon>
        <taxon>Eutheria</taxon>
        <taxon>Euarchontoglires</taxon>
        <taxon>Glires</taxon>
        <taxon>Rodentia</taxon>
        <taxon>Sciuromorpha</taxon>
        <taxon>Sciuridae</taxon>
        <taxon>Xerinae</taxon>
        <taxon>Marmotini</taxon>
        <taxon>Marmota</taxon>
    </lineage>
</organism>
<sequence length="87" mass="9327">PSTTSTASTYPDVLTRPSLHRSHLNFSMLESPTLHCQPSTSSAFPIGSSGFSLVKEIKDSTSQHDDDNISTTSGFSSRASDKGSFFI</sequence>
<comment type="subcellular location">
    <subcellularLocation>
        <location evidence="1">Nucleus</location>
    </subcellularLocation>
</comment>
<protein>
    <recommendedName>
        <fullName evidence="5">Nucleoporin Nup153 N-terminal domain-containing protein</fullName>
    </recommendedName>
</protein>
<accession>A0A5E4D986</accession>
<evidence type="ECO:0000256" key="2">
    <source>
        <dbReference type="ARBA" id="ARBA00022448"/>
    </source>
</evidence>
<dbReference type="InterPro" id="IPR026054">
    <property type="entry name" value="Nucleoporin"/>
</dbReference>
<dbReference type="GO" id="GO:0017056">
    <property type="term" value="F:structural constituent of nuclear pore"/>
    <property type="evidence" value="ECO:0007669"/>
    <property type="project" value="TreeGrafter"/>
</dbReference>
<evidence type="ECO:0000313" key="6">
    <source>
        <dbReference type="EMBL" id="VTJ90645.1"/>
    </source>
</evidence>
<reference evidence="6" key="1">
    <citation type="submission" date="2019-04" db="EMBL/GenBank/DDBJ databases">
        <authorList>
            <person name="Alioto T."/>
            <person name="Alioto T."/>
        </authorList>
    </citation>
    <scope>NUCLEOTIDE SEQUENCE [LARGE SCALE GENOMIC DNA]</scope>
</reference>
<dbReference type="PANTHER" id="PTHR23193:SF23">
    <property type="entry name" value="NUCLEAR PORE COMPLEX PROTEIN NUP153"/>
    <property type="match status" value="1"/>
</dbReference>
<name>A0A5E4D986_MARMO</name>
<evidence type="ECO:0000313" key="7">
    <source>
        <dbReference type="Proteomes" id="UP000335636"/>
    </source>
</evidence>
<dbReference type="GO" id="GO:0008139">
    <property type="term" value="F:nuclear localization sequence binding"/>
    <property type="evidence" value="ECO:0007669"/>
    <property type="project" value="TreeGrafter"/>
</dbReference>
<dbReference type="PANTHER" id="PTHR23193">
    <property type="entry name" value="NUCLEAR PORE COMPLEX PROTEIN NUP"/>
    <property type="match status" value="1"/>
</dbReference>
<dbReference type="AlphaFoldDB" id="A0A5E4D986"/>
<evidence type="ECO:0000256" key="1">
    <source>
        <dbReference type="ARBA" id="ARBA00004123"/>
    </source>
</evidence>
<evidence type="ECO:0000256" key="3">
    <source>
        <dbReference type="ARBA" id="ARBA00023242"/>
    </source>
</evidence>
<evidence type="ECO:0000256" key="4">
    <source>
        <dbReference type="SAM" id="MobiDB-lite"/>
    </source>
</evidence>
<dbReference type="InterPro" id="IPR013913">
    <property type="entry name" value="Nup153_N"/>
</dbReference>